<keyword evidence="2" id="KW-0238">DNA-binding</keyword>
<dbReference type="AlphaFoldDB" id="A0A1Y6B317"/>
<dbReference type="InterPro" id="IPR038268">
    <property type="entry name" value="RHH_sf"/>
</dbReference>
<evidence type="ECO:0000313" key="2">
    <source>
        <dbReference type="EMBL" id="SME88880.1"/>
    </source>
</evidence>
<evidence type="ECO:0000313" key="3">
    <source>
        <dbReference type="Proteomes" id="UP000192917"/>
    </source>
</evidence>
<dbReference type="STRING" id="560819.SAMN05428998_101149"/>
<dbReference type="InterPro" id="IPR027373">
    <property type="entry name" value="RHH_dom"/>
</dbReference>
<dbReference type="RefSeq" id="WP_085120511.1">
    <property type="nucleotide sequence ID" value="NZ_FWZX01000001.1"/>
</dbReference>
<dbReference type="Pfam" id="PF13467">
    <property type="entry name" value="RHH_4"/>
    <property type="match status" value="1"/>
</dbReference>
<proteinExistence type="predicted"/>
<feature type="domain" description="Ribbon-helix-helix" evidence="1">
    <location>
        <begin position="8"/>
        <end position="73"/>
    </location>
</feature>
<dbReference type="Gene3D" id="1.10.3990.20">
    <property type="entry name" value="protein bp1543"/>
    <property type="match status" value="1"/>
</dbReference>
<dbReference type="Proteomes" id="UP000192917">
    <property type="component" value="Unassembled WGS sequence"/>
</dbReference>
<keyword evidence="3" id="KW-1185">Reference proteome</keyword>
<name>A0A1Y6B317_9PROT</name>
<reference evidence="2 3" key="1">
    <citation type="submission" date="2017-04" db="EMBL/GenBank/DDBJ databases">
        <authorList>
            <person name="Afonso C.L."/>
            <person name="Miller P.J."/>
            <person name="Scott M.A."/>
            <person name="Spackman E."/>
            <person name="Goraichik I."/>
            <person name="Dimitrov K.M."/>
            <person name="Suarez D.L."/>
            <person name="Swayne D.E."/>
        </authorList>
    </citation>
    <scope>NUCLEOTIDE SEQUENCE [LARGE SCALE GENOMIC DNA]</scope>
    <source>
        <strain evidence="2 3">USBA 355</strain>
    </source>
</reference>
<dbReference type="EMBL" id="FWZX01000001">
    <property type="protein sequence ID" value="SME88880.1"/>
    <property type="molecule type" value="Genomic_DNA"/>
</dbReference>
<organism evidence="2 3">
    <name type="scientific">Tistlia consotensis USBA 355</name>
    <dbReference type="NCBI Taxonomy" id="560819"/>
    <lineage>
        <taxon>Bacteria</taxon>
        <taxon>Pseudomonadati</taxon>
        <taxon>Pseudomonadota</taxon>
        <taxon>Alphaproteobacteria</taxon>
        <taxon>Rhodospirillales</taxon>
        <taxon>Rhodovibrionaceae</taxon>
        <taxon>Tistlia</taxon>
    </lineage>
</organism>
<protein>
    <submittedName>
        <fullName evidence="2">Predicted DNA-binding protein, contains Ribbon-helix-helix (RHH) domain</fullName>
    </submittedName>
</protein>
<evidence type="ECO:0000259" key="1">
    <source>
        <dbReference type="Pfam" id="PF13467"/>
    </source>
</evidence>
<dbReference type="GO" id="GO:0003677">
    <property type="term" value="F:DNA binding"/>
    <property type="evidence" value="ECO:0007669"/>
    <property type="project" value="UniProtKB-KW"/>
</dbReference>
<accession>A0A1Y6B317</accession>
<gene>
    <name evidence="2" type="ORF">SAMN05428998_101149</name>
</gene>
<sequence length="80" mass="8781">MSRSGILRKRSVTIAGHRTSLSLEAVFWKALQDAASEEGASVNALVERIDRERAADGSDGNLSSAVRVWLMQRLRERVAA</sequence>